<proteinExistence type="predicted"/>
<dbReference type="Pfam" id="PF13483">
    <property type="entry name" value="Lactamase_B_3"/>
    <property type="match status" value="1"/>
</dbReference>
<dbReference type="AlphaFoldDB" id="A0A0B5DR00"/>
<gene>
    <name evidence="1" type="ORF">P73_1238</name>
</gene>
<dbReference type="InterPro" id="IPR036866">
    <property type="entry name" value="RibonucZ/Hydroxyglut_hydro"/>
</dbReference>
<dbReference type="Proteomes" id="UP000031521">
    <property type="component" value="Chromosome"/>
</dbReference>
<dbReference type="KEGG" id="cid:P73_1238"/>
<dbReference type="PANTHER" id="PTHR39189">
    <property type="entry name" value="UPF0173 METAL-DEPENDENT HYDROLASE YTKL"/>
    <property type="match status" value="1"/>
</dbReference>
<sequence>MRSAFYGLSFGVLASAAAAQEGAERIPSHCQALAQETPGVDYLWKAAVGEPLPEDTVRIHYIAHAMLAIEAGDISAVTDFNGYIGATGWLPDVVTMNHAHSSHYTTNVPEGIPHVLEGWGEFGKGAEHDLDLGAMRIRNVTTDIRMGGGREESGNSIFLFEAAGLCIGHLGHLHQEPSEEQYAAIGRVDVLMAPVDGGYTIPVDLMARIVERMRSSIVIPMHWFSRYGLERFLDEMGEQFQVIETQGPELLVSLDRLPQRPTIMVLEPQMLSD</sequence>
<evidence type="ECO:0000313" key="2">
    <source>
        <dbReference type="Proteomes" id="UP000031521"/>
    </source>
</evidence>
<dbReference type="HOGENOM" id="CLU_070010_1_0_5"/>
<accession>A0A0B5DR00</accession>
<dbReference type="PANTHER" id="PTHR39189:SF1">
    <property type="entry name" value="UPF0173 METAL-DEPENDENT HYDROLASE YTKL"/>
    <property type="match status" value="1"/>
</dbReference>
<dbReference type="STRING" id="1208324.P73_1238"/>
<evidence type="ECO:0008006" key="3">
    <source>
        <dbReference type="Google" id="ProtNLM"/>
    </source>
</evidence>
<dbReference type="OrthoDB" id="7343000at2"/>
<reference evidence="1 2" key="1">
    <citation type="journal article" date="2014" name="Int. J. Syst. Evol. Microbiol.">
        <title>Celeribacter indicus sp. nov., a polycyclic aromatic hydrocarbon-degrading bacterium from deep-sea sediment and reclassification of Huaishuia halophila as Celeribacter halophilus comb. nov.</title>
        <authorList>
            <person name="Lai Q."/>
            <person name="Cao J."/>
            <person name="Yuan J."/>
            <person name="Li F."/>
            <person name="Shao Z."/>
        </authorList>
    </citation>
    <scope>NUCLEOTIDE SEQUENCE [LARGE SCALE GENOMIC DNA]</scope>
    <source>
        <strain evidence="1">P73</strain>
    </source>
</reference>
<name>A0A0B5DR00_9RHOB</name>
<organism evidence="1 2">
    <name type="scientific">Celeribacter indicus</name>
    <dbReference type="NCBI Taxonomy" id="1208324"/>
    <lineage>
        <taxon>Bacteria</taxon>
        <taxon>Pseudomonadati</taxon>
        <taxon>Pseudomonadota</taxon>
        <taxon>Alphaproteobacteria</taxon>
        <taxon>Rhodobacterales</taxon>
        <taxon>Roseobacteraceae</taxon>
        <taxon>Celeribacter</taxon>
    </lineage>
</organism>
<keyword evidence="2" id="KW-1185">Reference proteome</keyword>
<dbReference type="Gene3D" id="3.60.15.10">
    <property type="entry name" value="Ribonuclease Z/Hydroxyacylglutathione hydrolase-like"/>
    <property type="match status" value="1"/>
</dbReference>
<protein>
    <recommendedName>
        <fullName evidence="3">Zn-dependent hydrolase</fullName>
    </recommendedName>
</protein>
<dbReference type="RefSeq" id="WP_043868928.1">
    <property type="nucleotide sequence ID" value="NZ_CP004393.1"/>
</dbReference>
<dbReference type="SUPFAM" id="SSF56281">
    <property type="entry name" value="Metallo-hydrolase/oxidoreductase"/>
    <property type="match status" value="1"/>
</dbReference>
<evidence type="ECO:0000313" key="1">
    <source>
        <dbReference type="EMBL" id="AJE45953.1"/>
    </source>
</evidence>
<dbReference type="EMBL" id="CP004393">
    <property type="protein sequence ID" value="AJE45953.1"/>
    <property type="molecule type" value="Genomic_DNA"/>
</dbReference>